<organism evidence="2 3">
    <name type="scientific">Calocera cornea HHB12733</name>
    <dbReference type="NCBI Taxonomy" id="1353952"/>
    <lineage>
        <taxon>Eukaryota</taxon>
        <taxon>Fungi</taxon>
        <taxon>Dikarya</taxon>
        <taxon>Basidiomycota</taxon>
        <taxon>Agaricomycotina</taxon>
        <taxon>Dacrymycetes</taxon>
        <taxon>Dacrymycetales</taxon>
        <taxon>Dacrymycetaceae</taxon>
        <taxon>Calocera</taxon>
    </lineage>
</organism>
<proteinExistence type="predicted"/>
<accession>A0A165J218</accession>
<evidence type="ECO:0000313" key="2">
    <source>
        <dbReference type="EMBL" id="KZT61268.1"/>
    </source>
</evidence>
<dbReference type="AlphaFoldDB" id="A0A165J218"/>
<dbReference type="OrthoDB" id="3251587at2759"/>
<sequence>MSFTSATVRLPVLVPGDEPAEFRYFDSQPAGAPGPAPKTTIIGVHGVCFDSAFMKYAIEKLGIEPTDKKTKTGGILLLGWSKGCIPPIALMSSMPHVQNPLFPMPSEVSSLQPMLESYLRAILLYEPPGTAAGRAPTKDAEELAVDAAEVPGVFYKWVVKKISPDSLPALNRAWHGEHAAHEFSWLLAPDRPAIEQVAYQAFAPVPPSLGVGLMLGSEASDYCKDVGDWIQARLAHQAHTAAELIPGAGHFAMLTHPDAFTKSVLDIVQKLDV</sequence>
<evidence type="ECO:0000259" key="1">
    <source>
        <dbReference type="Pfam" id="PF12697"/>
    </source>
</evidence>
<dbReference type="EMBL" id="KV423924">
    <property type="protein sequence ID" value="KZT61268.1"/>
    <property type="molecule type" value="Genomic_DNA"/>
</dbReference>
<dbReference type="Gene3D" id="3.40.50.1820">
    <property type="entry name" value="alpha/beta hydrolase"/>
    <property type="match status" value="1"/>
</dbReference>
<dbReference type="InterPro" id="IPR000073">
    <property type="entry name" value="AB_hydrolase_1"/>
</dbReference>
<gene>
    <name evidence="2" type="ORF">CALCODRAFT_506282</name>
</gene>
<keyword evidence="3" id="KW-1185">Reference proteome</keyword>
<evidence type="ECO:0000313" key="3">
    <source>
        <dbReference type="Proteomes" id="UP000076842"/>
    </source>
</evidence>
<protein>
    <recommendedName>
        <fullName evidence="1">AB hydrolase-1 domain-containing protein</fullName>
    </recommendedName>
</protein>
<dbReference type="InParanoid" id="A0A165J218"/>
<dbReference type="InterPro" id="IPR029058">
    <property type="entry name" value="AB_hydrolase_fold"/>
</dbReference>
<reference evidence="2 3" key="1">
    <citation type="journal article" date="2016" name="Mol. Biol. Evol.">
        <title>Comparative Genomics of Early-Diverging Mushroom-Forming Fungi Provides Insights into the Origins of Lignocellulose Decay Capabilities.</title>
        <authorList>
            <person name="Nagy L.G."/>
            <person name="Riley R."/>
            <person name="Tritt A."/>
            <person name="Adam C."/>
            <person name="Daum C."/>
            <person name="Floudas D."/>
            <person name="Sun H."/>
            <person name="Yadav J.S."/>
            <person name="Pangilinan J."/>
            <person name="Larsson K.H."/>
            <person name="Matsuura K."/>
            <person name="Barry K."/>
            <person name="Labutti K."/>
            <person name="Kuo R."/>
            <person name="Ohm R.A."/>
            <person name="Bhattacharya S.S."/>
            <person name="Shirouzu T."/>
            <person name="Yoshinaga Y."/>
            <person name="Martin F.M."/>
            <person name="Grigoriev I.V."/>
            <person name="Hibbett D.S."/>
        </authorList>
    </citation>
    <scope>NUCLEOTIDE SEQUENCE [LARGE SCALE GENOMIC DNA]</scope>
    <source>
        <strain evidence="2 3">HHB12733</strain>
    </source>
</reference>
<dbReference type="SUPFAM" id="SSF53474">
    <property type="entry name" value="alpha/beta-Hydrolases"/>
    <property type="match status" value="1"/>
</dbReference>
<name>A0A165J218_9BASI</name>
<dbReference type="Proteomes" id="UP000076842">
    <property type="component" value="Unassembled WGS sequence"/>
</dbReference>
<dbReference type="Pfam" id="PF12697">
    <property type="entry name" value="Abhydrolase_6"/>
    <property type="match status" value="1"/>
</dbReference>
<feature type="domain" description="AB hydrolase-1" evidence="1">
    <location>
        <begin position="71"/>
        <end position="260"/>
    </location>
</feature>